<feature type="transmembrane region" description="Helical" evidence="5">
    <location>
        <begin position="118"/>
        <end position="136"/>
    </location>
</feature>
<dbReference type="GO" id="GO:0005886">
    <property type="term" value="C:plasma membrane"/>
    <property type="evidence" value="ECO:0007669"/>
    <property type="project" value="UniProtKB-SubCell"/>
</dbReference>
<feature type="transmembrane region" description="Helical" evidence="5">
    <location>
        <begin position="435"/>
        <end position="453"/>
    </location>
</feature>
<dbReference type="EMBL" id="BMIB01000004">
    <property type="protein sequence ID" value="GGH76299.1"/>
    <property type="molecule type" value="Genomic_DNA"/>
</dbReference>
<feature type="transmembrane region" description="Helical" evidence="5">
    <location>
        <begin position="293"/>
        <end position="313"/>
    </location>
</feature>
<feature type="transmembrane region" description="Helical" evidence="5">
    <location>
        <begin position="267"/>
        <end position="286"/>
    </location>
</feature>
<reference evidence="8" key="1">
    <citation type="journal article" date="2014" name="Int. J. Syst. Evol. Microbiol.">
        <title>Complete genome sequence of Corynebacterium casei LMG S-19264T (=DSM 44701T), isolated from a smear-ripened cheese.</title>
        <authorList>
            <consortium name="US DOE Joint Genome Institute (JGI-PGF)"/>
            <person name="Walter F."/>
            <person name="Albersmeier A."/>
            <person name="Kalinowski J."/>
            <person name="Ruckert C."/>
        </authorList>
    </citation>
    <scope>NUCLEOTIDE SEQUENCE</scope>
    <source>
        <strain evidence="8">CGMCC 1.15290</strain>
    </source>
</reference>
<evidence type="ECO:0000256" key="3">
    <source>
        <dbReference type="ARBA" id="ARBA00022989"/>
    </source>
</evidence>
<protein>
    <recommendedName>
        <fullName evidence="5">NADH-quinone oxidoreductase subunit N</fullName>
        <ecNumber evidence="5">7.1.1.-</ecNumber>
    </recommendedName>
    <alternativeName>
        <fullName evidence="5">NADH dehydrogenase I subunit N</fullName>
    </alternativeName>
    <alternativeName>
        <fullName evidence="5">NDH-1 subunit N</fullName>
    </alternativeName>
</protein>
<dbReference type="EC" id="7.1.1.-" evidence="5"/>
<reference evidence="8" key="2">
    <citation type="submission" date="2020-09" db="EMBL/GenBank/DDBJ databases">
        <authorList>
            <person name="Sun Q."/>
            <person name="Zhou Y."/>
        </authorList>
    </citation>
    <scope>NUCLEOTIDE SEQUENCE</scope>
    <source>
        <strain evidence="8">CGMCC 1.15290</strain>
    </source>
</reference>
<dbReference type="HAMAP" id="MF_00445">
    <property type="entry name" value="NDH1_NuoN_1"/>
    <property type="match status" value="1"/>
</dbReference>
<name>A0A917J2A9_9BACT</name>
<keyword evidence="5" id="KW-1003">Cell membrane</keyword>
<feature type="transmembrane region" description="Helical" evidence="5">
    <location>
        <begin position="395"/>
        <end position="414"/>
    </location>
</feature>
<dbReference type="RefSeq" id="WP_188955831.1">
    <property type="nucleotide sequence ID" value="NZ_BMIB01000004.1"/>
</dbReference>
<feature type="transmembrane region" description="Helical" evidence="5">
    <location>
        <begin position="95"/>
        <end position="112"/>
    </location>
</feature>
<evidence type="ECO:0000313" key="8">
    <source>
        <dbReference type="EMBL" id="GGH76299.1"/>
    </source>
</evidence>
<feature type="transmembrane region" description="Helical" evidence="5">
    <location>
        <begin position="231"/>
        <end position="252"/>
    </location>
</feature>
<evidence type="ECO:0000259" key="7">
    <source>
        <dbReference type="Pfam" id="PF00361"/>
    </source>
</evidence>
<feature type="transmembrane region" description="Helical" evidence="5">
    <location>
        <begin position="64"/>
        <end position="83"/>
    </location>
</feature>
<gene>
    <name evidence="5 8" type="primary">nuoN</name>
    <name evidence="8" type="ORF">GCM10011379_40930</name>
</gene>
<feature type="transmembrane region" description="Helical" evidence="5">
    <location>
        <begin position="359"/>
        <end position="383"/>
    </location>
</feature>
<dbReference type="GO" id="GO:0012505">
    <property type="term" value="C:endomembrane system"/>
    <property type="evidence" value="ECO:0007669"/>
    <property type="project" value="UniProtKB-SubCell"/>
</dbReference>
<dbReference type="GO" id="GO:0048038">
    <property type="term" value="F:quinone binding"/>
    <property type="evidence" value="ECO:0007669"/>
    <property type="project" value="UniProtKB-KW"/>
</dbReference>
<evidence type="ECO:0000313" key="9">
    <source>
        <dbReference type="Proteomes" id="UP000627292"/>
    </source>
</evidence>
<dbReference type="AlphaFoldDB" id="A0A917J2A9"/>
<dbReference type="InterPro" id="IPR001750">
    <property type="entry name" value="ND/Mrp_TM"/>
</dbReference>
<keyword evidence="9" id="KW-1185">Reference proteome</keyword>
<comment type="subcellular location">
    <subcellularLocation>
        <location evidence="5">Cell membrane</location>
        <topology evidence="5">Multi-pass membrane protein</topology>
    </subcellularLocation>
    <subcellularLocation>
        <location evidence="1">Endomembrane system</location>
        <topology evidence="1">Multi-pass membrane protein</topology>
    </subcellularLocation>
    <subcellularLocation>
        <location evidence="6">Membrane</location>
        <topology evidence="6">Multi-pass membrane protein</topology>
    </subcellularLocation>
</comment>
<evidence type="ECO:0000256" key="6">
    <source>
        <dbReference type="RuleBase" id="RU000320"/>
    </source>
</evidence>
<evidence type="ECO:0000256" key="1">
    <source>
        <dbReference type="ARBA" id="ARBA00004127"/>
    </source>
</evidence>
<dbReference type="GO" id="GO:0050136">
    <property type="term" value="F:NADH dehydrogenase (quinone) (non-electrogenic) activity"/>
    <property type="evidence" value="ECO:0007669"/>
    <property type="project" value="UniProtKB-UniRule"/>
</dbReference>
<feature type="transmembrane region" description="Helical" evidence="5">
    <location>
        <begin position="148"/>
        <end position="172"/>
    </location>
</feature>
<dbReference type="Pfam" id="PF00361">
    <property type="entry name" value="Proton_antipo_M"/>
    <property type="match status" value="1"/>
</dbReference>
<dbReference type="Proteomes" id="UP000627292">
    <property type="component" value="Unassembled WGS sequence"/>
</dbReference>
<comment type="similarity">
    <text evidence="5">Belongs to the complex I subunit 2 family.</text>
</comment>
<comment type="catalytic activity">
    <reaction evidence="5">
        <text>a quinone + NADH + 5 H(+)(in) = a quinol + NAD(+) + 4 H(+)(out)</text>
        <dbReference type="Rhea" id="RHEA:57888"/>
        <dbReference type="ChEBI" id="CHEBI:15378"/>
        <dbReference type="ChEBI" id="CHEBI:24646"/>
        <dbReference type="ChEBI" id="CHEBI:57540"/>
        <dbReference type="ChEBI" id="CHEBI:57945"/>
        <dbReference type="ChEBI" id="CHEBI:132124"/>
    </reaction>
</comment>
<accession>A0A917J2A9</accession>
<keyword evidence="2 5" id="KW-0812">Transmembrane</keyword>
<evidence type="ECO:0000256" key="4">
    <source>
        <dbReference type="ARBA" id="ARBA00023136"/>
    </source>
</evidence>
<keyword evidence="5" id="KW-0813">Transport</keyword>
<organism evidence="8 9">
    <name type="scientific">Filimonas zeae</name>
    <dbReference type="NCBI Taxonomy" id="1737353"/>
    <lineage>
        <taxon>Bacteria</taxon>
        <taxon>Pseudomonadati</taxon>
        <taxon>Bacteroidota</taxon>
        <taxon>Chitinophagia</taxon>
        <taxon>Chitinophagales</taxon>
        <taxon>Chitinophagaceae</taxon>
        <taxon>Filimonas</taxon>
    </lineage>
</organism>
<comment type="subunit">
    <text evidence="5">NDH-1 is composed of 14 different subunits. Subunits NuoA, H, J, K, L, M, N constitute the membrane sector of the complex.</text>
</comment>
<dbReference type="GO" id="GO:0042773">
    <property type="term" value="P:ATP synthesis coupled electron transport"/>
    <property type="evidence" value="ECO:0007669"/>
    <property type="project" value="InterPro"/>
</dbReference>
<feature type="transmembrane region" description="Helical" evidence="5">
    <location>
        <begin position="26"/>
        <end position="44"/>
    </location>
</feature>
<comment type="caution">
    <text evidence="8">The sequence shown here is derived from an EMBL/GenBank/DDBJ whole genome shotgun (WGS) entry which is preliminary data.</text>
</comment>
<evidence type="ECO:0000256" key="2">
    <source>
        <dbReference type="ARBA" id="ARBA00022692"/>
    </source>
</evidence>
<keyword evidence="5" id="KW-1278">Translocase</keyword>
<feature type="domain" description="NADH:quinone oxidoreductase/Mrp antiporter transmembrane" evidence="7">
    <location>
        <begin position="117"/>
        <end position="401"/>
    </location>
</feature>
<proteinExistence type="inferred from homology"/>
<keyword evidence="4 5" id="KW-0472">Membrane</keyword>
<sequence>MNAIILSAIWGVVLMFCSVLIKNKGVYRHIAALGLLVILAGNIHETYHGSFFNIDTHEMLRFSRFGLFFNTILLAATLLYVLLSGRDVEKAGGYVAEYFTLIFFVLCGASILTSFNTLLMLFIGIEILSIPLYILTGSDKRNLRSNEAALKYFLMGAFSTGILLMGIALVYGGTGSFMLEVPRSAIMGGYKGVSFLEVTGLLFLLVAMSFKVSAAPFHFWTPDVYDGAPSVFTSFMATIVKAAAFAAFLKLFEARVGDTSAAVDWKLLLSIIIVSTLLIGNVTAVFQQSVKRMLAYSSIAQAGFMLFAVFSLNDVAKEGLLLYATAYSLATIGVFAVLIKMKDVTFEGFNGLARKNPVLAATTTICLLSLAGIPLTAGFFAKFSMLSAVIKTGTYTWLVVVAVLFAAVSAYYYFRVIQAMYFKEGDAQTEEVTGGFKVLLIAVAALVILFGVQPQALLNWFYF</sequence>
<dbReference type="InterPro" id="IPR010096">
    <property type="entry name" value="NADH-Q_OxRdtase_suN/2"/>
</dbReference>
<keyword evidence="3 5" id="KW-1133">Transmembrane helix</keyword>
<evidence type="ECO:0000256" key="5">
    <source>
        <dbReference type="HAMAP-Rule" id="MF_00445"/>
    </source>
</evidence>
<dbReference type="GO" id="GO:0008137">
    <property type="term" value="F:NADH dehydrogenase (ubiquinone) activity"/>
    <property type="evidence" value="ECO:0007669"/>
    <property type="project" value="InterPro"/>
</dbReference>
<feature type="transmembrane region" description="Helical" evidence="5">
    <location>
        <begin position="192"/>
        <end position="210"/>
    </location>
</feature>
<feature type="transmembrane region" description="Helical" evidence="5">
    <location>
        <begin position="6"/>
        <end position="21"/>
    </location>
</feature>
<keyword evidence="5" id="KW-0874">Quinone</keyword>
<comment type="function">
    <text evidence="5">NDH-1 shuttles electrons from NADH, via FMN and iron-sulfur (Fe-S) centers, to quinones in the respiratory chain. The immediate electron acceptor for the enzyme in this species is believed to be a menaquinone. Couples the redox reaction to proton translocation (for every two electrons transferred, four hydrogen ions are translocated across the cytoplasmic membrane), and thus conserves the redox energy in a proton gradient.</text>
</comment>
<feature type="transmembrane region" description="Helical" evidence="5">
    <location>
        <begin position="319"/>
        <end position="339"/>
    </location>
</feature>
<keyword evidence="5" id="KW-0520">NAD</keyword>
<dbReference type="PANTHER" id="PTHR22773">
    <property type="entry name" value="NADH DEHYDROGENASE"/>
    <property type="match status" value="1"/>
</dbReference>
<dbReference type="NCBIfam" id="TIGR01770">
    <property type="entry name" value="NDH_I_N"/>
    <property type="match status" value="1"/>
</dbReference>